<protein>
    <submittedName>
        <fullName evidence="1">Uncharacterized protein</fullName>
    </submittedName>
</protein>
<accession>A0A1H0UBK6</accession>
<gene>
    <name evidence="1" type="ORF">BFN10_23060</name>
    <name evidence="2" type="ORF">SAMN04490184_4138</name>
</gene>
<name>A0A1H0UBK6_9PSED</name>
<organism evidence="1 3">
    <name type="scientific">Pseudomonas extremorientalis</name>
    <dbReference type="NCBI Taxonomy" id="169669"/>
    <lineage>
        <taxon>Bacteria</taxon>
        <taxon>Pseudomonadati</taxon>
        <taxon>Pseudomonadota</taxon>
        <taxon>Gammaproteobacteria</taxon>
        <taxon>Pseudomonadales</taxon>
        <taxon>Pseudomonadaceae</taxon>
        <taxon>Pseudomonas</taxon>
    </lineage>
</organism>
<dbReference type="EMBL" id="MDGK01000056">
    <property type="protein sequence ID" value="OIN05433.1"/>
    <property type="molecule type" value="Genomic_DNA"/>
</dbReference>
<keyword evidence="4" id="KW-1185">Reference proteome</keyword>
<dbReference type="Proteomes" id="UP000182654">
    <property type="component" value="Chromosome I"/>
</dbReference>
<evidence type="ECO:0000313" key="4">
    <source>
        <dbReference type="Proteomes" id="UP000182654"/>
    </source>
</evidence>
<dbReference type="EMBL" id="LT629708">
    <property type="protein sequence ID" value="SDP63378.1"/>
    <property type="molecule type" value="Genomic_DNA"/>
</dbReference>
<evidence type="ECO:0000313" key="3">
    <source>
        <dbReference type="Proteomes" id="UP000181686"/>
    </source>
</evidence>
<reference evidence="1 3" key="1">
    <citation type="submission" date="2016-08" db="EMBL/GenBank/DDBJ databases">
        <title>Draft genome sequence of the type strain of Pseudomonas extremorientalis LMG 19695T isolated from drinking water reservoir.</title>
        <authorList>
            <person name="Tambong J.T."/>
        </authorList>
    </citation>
    <scope>NUCLEOTIDE SEQUENCE [LARGE SCALE GENOMIC DNA]</scope>
    <source>
        <strain evidence="1 3">LMG 19695</strain>
    </source>
</reference>
<evidence type="ECO:0000313" key="2">
    <source>
        <dbReference type="EMBL" id="SDP63378.1"/>
    </source>
</evidence>
<dbReference type="RefSeq" id="WP_071491622.1">
    <property type="nucleotide sequence ID" value="NZ_LT629708.1"/>
</dbReference>
<proteinExistence type="predicted"/>
<evidence type="ECO:0000313" key="1">
    <source>
        <dbReference type="EMBL" id="OIN05433.1"/>
    </source>
</evidence>
<dbReference type="Proteomes" id="UP000181686">
    <property type="component" value="Unassembled WGS sequence"/>
</dbReference>
<sequence length="1518" mass="168964">MDDKPPRAERAAIPQGHAKLGTLTPAFISADDVVRYIHGRIAQPLKLEHASVILQRLSDGLYLASEPISDRPTVFNFNLLLDRDPVTEDFIDPEGLRIVGSWHTHPNMTEWVMQQNPKWSASEVKAFQGFFSEPDIIFLFQDRHKFKSAYLSGPDGTLIKFEPDDSTAGAEYGRWLRYREGGFDSPHAHAGDMIGYYKKLASLGRLSFLASIPVWGDSVGEVPTGWEPYKPFKAPPLPLPCGPVFADKDQALAHAWSRIQRKPTVKQRVLILQRDGNEGYLAGEPELMATVGDALPVLPAGCHLHGIYFHSRPLPGQYPDQEAWLYKNFVSPLELAQHIAQFRQYRRGPQPTLGGSLYIRMRDEAILRYRFSGSAAESQLFTQAADGTVTDNGIQDKLHEGTLLTRDVVRQVARAGELTVEKTSVLWDRSGVVDDTWTPYSRFPLPELSSAFLTADDAARYAHVQIGCQREHVHGGMILKRADGRFVVTEPVPSGPRPFAFTGLYPLDRQKMPIILHPGHQLHGRYGSRTALSLTDPAIATQRQWTRQETELNAQMFLPDDVADLLATGQVGYLSGTEDCLLALAPSITTPAWRQQWSAEAAGKQSAINQKLEQGKLKPADVVRALAESGTLRIVLGNALWGPADPVELDWGPWVRLLTFQRPQRVSHGPIFASADAAADYLYQHRPHYQGEDHVSRYFAFILKHRLREEYVGSELFPVTRQSALFALNKLYGDELPDDFDCHSLYYSKPWIGNGNAGWLQRFFIEPEDLSEALFQARVNALRPPLGAPVYIAVPEGALLRYQSPSNQGLFEANSSGDDAATVRAKLTIGTLEPLQFARDVATSGRLDVIRTSACWDSYGQVTGLWTPYEHLVRRRLSPAFLSMDDAARYIRRRVPTSIDQPYGGLILRRDDGWFFATEPLGVPDDSFDLKWIFPDELTTRGEHPLRTSPVASYYARPVEQWPFVLSPEQSQVYGNMFSTRALAQTFLTERARMAHYWLAADGALLRLKSRPDEKAPLVTQADLVTRPRNLHDWFNGKLERLVREGRLTPTEYVNRVAMTFDLQVVQGSTLWGDEGAVRSWRPHAAATSTDDAYVRARHDPACSPVHAQADDAARYAHELVGARTEFQFGYVLESTSNGHFIATLPVEDGGSSLAHRRVFSDAGYPYRYKLAGLYLCAQSSSDVAPGSPSRAGDSVYQGLFSPSRLIEAMYQVHAVQGRDALPLYLSCADGALLRFVVRDPRFTAYGDDLKLRLRLLSPRDFIRRMAAAGDLHILVPSENWPGAGKVDALWQPGRSRGAEPFGSRWALGPIHAHGDDAAGFVHQHAGRFTGQQAISALLESNGAMGKHAAVLASPDSGFPSAVAPVLFVKQPWPEGWQVWAAHLLFHAGLDQPLLGGERSYGEYFVSFRELAFYIHTLKQQGLAINGFYLTARDGALLSYTPHFDQAEYSLLTTTGKWTAEGGYTASAPVPSQVIGELARRGRVRVLHRGEFWTQRGVLRGDLKLPGGPTQRPLRNEL</sequence>
<reference evidence="2 4" key="2">
    <citation type="submission" date="2016-10" db="EMBL/GenBank/DDBJ databases">
        <authorList>
            <person name="Varghese N."/>
            <person name="Submissions S."/>
        </authorList>
    </citation>
    <scope>NUCLEOTIDE SEQUENCE [LARGE SCALE GENOMIC DNA]</scope>
    <source>
        <strain evidence="2 4">BS2774</strain>
    </source>
</reference>